<dbReference type="SUPFAM" id="SSF49417">
    <property type="entry name" value="p53-like transcription factors"/>
    <property type="match status" value="2"/>
</dbReference>
<dbReference type="AlphaFoldDB" id="A0AAE1LT04"/>
<evidence type="ECO:0000259" key="2">
    <source>
        <dbReference type="PROSITE" id="PS50254"/>
    </source>
</evidence>
<name>A0AAE1LT04_9NEOP</name>
<dbReference type="PRINTS" id="PR00057">
    <property type="entry name" value="NFKBTNSCPFCT"/>
</dbReference>
<dbReference type="GO" id="GO:0007249">
    <property type="term" value="P:canonical NF-kappaB signal transduction"/>
    <property type="evidence" value="ECO:0007669"/>
    <property type="project" value="TreeGrafter"/>
</dbReference>
<dbReference type="SUPFAM" id="SSF81296">
    <property type="entry name" value="E set domains"/>
    <property type="match status" value="2"/>
</dbReference>
<dbReference type="GO" id="GO:0005737">
    <property type="term" value="C:cytoplasm"/>
    <property type="evidence" value="ECO:0007669"/>
    <property type="project" value="InterPro"/>
</dbReference>
<proteinExistence type="predicted"/>
<dbReference type="InterPro" id="IPR000451">
    <property type="entry name" value="NFkB/Dor"/>
</dbReference>
<dbReference type="Pfam" id="PF16179">
    <property type="entry name" value="RHD_dimer"/>
    <property type="match status" value="2"/>
</dbReference>
<sequence>MMNQLESYQSQTNSSSECPGSSKLLILEQPAPLVRFRYKSEGIHPIQGITSTSTKKTFPKIQIVNFDGLATVVISCVTRDPPYRPHPHCLDGDDCKWGIYQKQVHSSIISFEKLGVQFTKRKEIEKVMQIREMKNIDPFQTGFQHCKQLKDIDLDWIRLCFQVFVLAHKNPKNDENKWKLLDVQVSEPIHHKKAATNLRIVKLSDYSASVEGGKEILMFCDKVKKDDVEIRFFEQRDNTTAQWEAFGLFHSSDVHQGYGISFRTPSYKSLDSYSNTSGPSAESFNMLKTYSASIEETRILSFDPFQQTNTVNDGFGGMLGMKKPSMAGSSFIYPDFISCNKETTSTLPSRPEEKFTVPSRNWPGANETIAQPHESSLPTSCTLSAPFDYMVYQGAVETQEACADIAANATLNDIHNQNQDEYCLLLKAFHSSEKDYRQYKDEHQCDDQTERSKMMNQLESYQSQTNSSCECPGSSKLLILEQPAPLVRFGYKGEGFYPIQGITSTSTKKTFPKIQIVNFDGLATVVISCVTRDPPYRPHPHCLDGNDCEWGIYQKQVHSSIISFEKLGVQFTKRREIWKVMQIREMKNIDPFQTGFQHCKQLKDIDLNWIRLCFQVFVLAHKNPKNDENKWKLLDVQVSEPIHNKTAATNLRIVKLSDYSASVEGGKEILMFCDKVVKDDVEIRFFEQRDNTTAQWEAFGLFHSSDVHRGYGISFRTPPYKSLDVDAPVEIFLELRRPSDFAAGDPVKFLFLPVESNEKLQSLPNLEPNSSTPPICSRSGEFFTCRNNVVVSVPDQLQTVLSYSNTSGPFAESFNMLKTYSASIEETRILSFDPFQQTNTVNDGFGGMLGMKKPSMARSSFIYPDFISCNKETTSTLPSRPEEKFTVPSRNWPGANETIAQPHESLLPTSCTLSAPFDYMVDQGAVEMQEACADIAANVTLNDIHNQNQDEYCVIDNLSGLLEDLKY</sequence>
<organism evidence="3 4">
    <name type="scientific">Frankliniella fusca</name>
    <dbReference type="NCBI Taxonomy" id="407009"/>
    <lineage>
        <taxon>Eukaryota</taxon>
        <taxon>Metazoa</taxon>
        <taxon>Ecdysozoa</taxon>
        <taxon>Arthropoda</taxon>
        <taxon>Hexapoda</taxon>
        <taxon>Insecta</taxon>
        <taxon>Pterygota</taxon>
        <taxon>Neoptera</taxon>
        <taxon>Paraneoptera</taxon>
        <taxon>Thysanoptera</taxon>
        <taxon>Terebrantia</taxon>
        <taxon>Thripoidea</taxon>
        <taxon>Thripidae</taxon>
        <taxon>Frankliniella</taxon>
    </lineage>
</organism>
<dbReference type="GO" id="GO:0045944">
    <property type="term" value="P:positive regulation of transcription by RNA polymerase II"/>
    <property type="evidence" value="ECO:0007669"/>
    <property type="project" value="TreeGrafter"/>
</dbReference>
<dbReference type="EMBL" id="JAHWGI010001416">
    <property type="protein sequence ID" value="KAK3930978.1"/>
    <property type="molecule type" value="Genomic_DNA"/>
</dbReference>
<dbReference type="InterPro" id="IPR011539">
    <property type="entry name" value="RHD_DNA_bind_dom"/>
</dbReference>
<gene>
    <name evidence="3" type="ORF">KUF71_024890</name>
</gene>
<dbReference type="InterPro" id="IPR013783">
    <property type="entry name" value="Ig-like_fold"/>
</dbReference>
<dbReference type="GO" id="GO:0048731">
    <property type="term" value="P:system development"/>
    <property type="evidence" value="ECO:0007669"/>
    <property type="project" value="UniProtKB-ARBA"/>
</dbReference>
<dbReference type="InterPro" id="IPR014756">
    <property type="entry name" value="Ig_E-set"/>
</dbReference>
<dbReference type="Gene3D" id="2.60.40.10">
    <property type="entry name" value="Immunoglobulins"/>
    <property type="match status" value="2"/>
</dbReference>
<dbReference type="GO" id="GO:0038061">
    <property type="term" value="P:non-canonical NF-kappaB signal transduction"/>
    <property type="evidence" value="ECO:0007669"/>
    <property type="project" value="TreeGrafter"/>
</dbReference>
<feature type="domain" description="RHD" evidence="2">
    <location>
        <begin position="487"/>
        <end position="649"/>
    </location>
</feature>
<evidence type="ECO:0000313" key="4">
    <source>
        <dbReference type="Proteomes" id="UP001219518"/>
    </source>
</evidence>
<reference evidence="3" key="1">
    <citation type="submission" date="2021-07" db="EMBL/GenBank/DDBJ databases">
        <authorList>
            <person name="Catto M.A."/>
            <person name="Jacobson A."/>
            <person name="Kennedy G."/>
            <person name="Labadie P."/>
            <person name="Hunt B.G."/>
            <person name="Srinivasan R."/>
        </authorList>
    </citation>
    <scope>NUCLEOTIDE SEQUENCE</scope>
    <source>
        <strain evidence="3">PL_HMW_Pooled</strain>
        <tissue evidence="3">Head</tissue>
    </source>
</reference>
<dbReference type="Proteomes" id="UP001219518">
    <property type="component" value="Unassembled WGS sequence"/>
</dbReference>
<feature type="domain" description="RHD" evidence="2">
    <location>
        <begin position="19"/>
        <end position="196"/>
    </location>
</feature>
<dbReference type="GO" id="GO:0000981">
    <property type="term" value="F:DNA-binding transcription factor activity, RNA polymerase II-specific"/>
    <property type="evidence" value="ECO:0007669"/>
    <property type="project" value="TreeGrafter"/>
</dbReference>
<keyword evidence="4" id="KW-1185">Reference proteome</keyword>
<dbReference type="PROSITE" id="PS50254">
    <property type="entry name" value="REL_2"/>
    <property type="match status" value="2"/>
</dbReference>
<dbReference type="GO" id="GO:0045087">
    <property type="term" value="P:innate immune response"/>
    <property type="evidence" value="ECO:0007669"/>
    <property type="project" value="TreeGrafter"/>
</dbReference>
<dbReference type="Gene3D" id="2.60.40.340">
    <property type="entry name" value="Rel homology domain (RHD), DNA-binding domain"/>
    <property type="match status" value="2"/>
</dbReference>
<comment type="caution">
    <text evidence="3">The sequence shown here is derived from an EMBL/GenBank/DDBJ whole genome shotgun (WGS) entry which is preliminary data.</text>
</comment>
<feature type="compositionally biased region" description="Polar residues" evidence="1">
    <location>
        <begin position="1"/>
        <end position="19"/>
    </location>
</feature>
<dbReference type="Pfam" id="PF00554">
    <property type="entry name" value="RHD_DNA_bind"/>
    <property type="match status" value="2"/>
</dbReference>
<dbReference type="InterPro" id="IPR008967">
    <property type="entry name" value="p53-like_TF_DNA-bd_sf"/>
</dbReference>
<dbReference type="SMART" id="SM00429">
    <property type="entry name" value="IPT"/>
    <property type="match status" value="2"/>
</dbReference>
<dbReference type="PANTHER" id="PTHR24169:SF25">
    <property type="entry name" value="DORSAL-RELATED IMMUNITY FACTOR DIF-RELATED"/>
    <property type="match status" value="1"/>
</dbReference>
<dbReference type="GO" id="GO:0005634">
    <property type="term" value="C:nucleus"/>
    <property type="evidence" value="ECO:0007669"/>
    <property type="project" value="TreeGrafter"/>
</dbReference>
<dbReference type="GO" id="GO:0048468">
    <property type="term" value="P:cell development"/>
    <property type="evidence" value="ECO:0007669"/>
    <property type="project" value="UniProtKB-ARBA"/>
</dbReference>
<evidence type="ECO:0000256" key="1">
    <source>
        <dbReference type="SAM" id="MobiDB-lite"/>
    </source>
</evidence>
<evidence type="ECO:0000313" key="3">
    <source>
        <dbReference type="EMBL" id="KAK3930978.1"/>
    </source>
</evidence>
<feature type="region of interest" description="Disordered" evidence="1">
    <location>
        <begin position="1"/>
        <end position="21"/>
    </location>
</feature>
<protein>
    <submittedName>
        <fullName evidence="3">Embryonic polarity protein dorsal</fullName>
    </submittedName>
</protein>
<dbReference type="InterPro" id="IPR002909">
    <property type="entry name" value="IPT_dom"/>
</dbReference>
<dbReference type="GO" id="GO:0000978">
    <property type="term" value="F:RNA polymerase II cis-regulatory region sequence-specific DNA binding"/>
    <property type="evidence" value="ECO:0007669"/>
    <property type="project" value="TreeGrafter"/>
</dbReference>
<dbReference type="GO" id="GO:0034097">
    <property type="term" value="P:response to cytokine"/>
    <property type="evidence" value="ECO:0007669"/>
    <property type="project" value="TreeGrafter"/>
</dbReference>
<accession>A0AAE1LT04</accession>
<reference evidence="3" key="2">
    <citation type="journal article" date="2023" name="BMC Genomics">
        <title>Pest status, molecular evolution, and epigenetic factors derived from the genome assembly of Frankliniella fusca, a thysanopteran phytovirus vector.</title>
        <authorList>
            <person name="Catto M.A."/>
            <person name="Labadie P.E."/>
            <person name="Jacobson A.L."/>
            <person name="Kennedy G.G."/>
            <person name="Srinivasan R."/>
            <person name="Hunt B.G."/>
        </authorList>
    </citation>
    <scope>NUCLEOTIDE SEQUENCE</scope>
    <source>
        <strain evidence="3">PL_HMW_Pooled</strain>
    </source>
</reference>
<dbReference type="GO" id="GO:0033554">
    <property type="term" value="P:cellular response to stress"/>
    <property type="evidence" value="ECO:0007669"/>
    <property type="project" value="TreeGrafter"/>
</dbReference>
<dbReference type="InterPro" id="IPR032397">
    <property type="entry name" value="RHD_dimer"/>
</dbReference>
<dbReference type="InterPro" id="IPR037059">
    <property type="entry name" value="RHD_DNA_bind_dom_sf"/>
</dbReference>
<dbReference type="PANTHER" id="PTHR24169">
    <property type="entry name" value="NUCLEAR FACTOR NF-KAPPA-B PROTEIN"/>
    <property type="match status" value="1"/>
</dbReference>